<keyword evidence="5" id="KW-1185">Reference proteome</keyword>
<dbReference type="InterPro" id="IPR036876">
    <property type="entry name" value="UVR_dom_sf"/>
</dbReference>
<dbReference type="OrthoDB" id="9788704at2"/>
<dbReference type="STRING" id="33936.AZI98_04625"/>
<dbReference type="Pfam" id="PF02151">
    <property type="entry name" value="UVR"/>
    <property type="match status" value="1"/>
</dbReference>
<dbReference type="Gene3D" id="4.10.860.10">
    <property type="entry name" value="UVR domain"/>
    <property type="match status" value="1"/>
</dbReference>
<evidence type="ECO:0000313" key="4">
    <source>
        <dbReference type="EMBL" id="KZN96869.1"/>
    </source>
</evidence>
<evidence type="ECO:0000256" key="1">
    <source>
        <dbReference type="SAM" id="Coils"/>
    </source>
</evidence>
<dbReference type="GO" id="GO:1990169">
    <property type="term" value="P:stress response to copper ion"/>
    <property type="evidence" value="ECO:0007669"/>
    <property type="project" value="TreeGrafter"/>
</dbReference>
<dbReference type="Proteomes" id="UP000076476">
    <property type="component" value="Unassembled WGS sequence"/>
</dbReference>
<reference evidence="4 5" key="1">
    <citation type="submission" date="2016-04" db="EMBL/GenBank/DDBJ databases">
        <title>Draft genome sequence of Aeribacillus pallidus 8m3 from petroleum reservoir.</title>
        <authorList>
            <person name="Poltaraus A.B."/>
            <person name="Nazina T.N."/>
            <person name="Tourova T.P."/>
            <person name="Malakho S.M."/>
            <person name="Korshunova A.V."/>
            <person name="Sokolova D.S."/>
        </authorList>
    </citation>
    <scope>NUCLEOTIDE SEQUENCE [LARGE SCALE GENOMIC DNA]</scope>
    <source>
        <strain evidence="4 5">8m3</strain>
    </source>
</reference>
<dbReference type="SUPFAM" id="SSF46600">
    <property type="entry name" value="C-terminal UvrC-binding domain of UvrB"/>
    <property type="match status" value="1"/>
</dbReference>
<sequence>MICQECHERPATFHFTKIINGEKTEVHICEKCAQEKSDVFIFNMNPGFSINNLLSGLLNMDSAISSQGQNVFKKNQVIQCEKCNMTFDQFTKIGKFGCSHCYKTFYHQITPILKRVHGGNTTHGGKVPKRTGGSIHLKKRLKMLKQELQELIAKEEFERAAQVRDEIRSIEAKINGRNERGV</sequence>
<dbReference type="RefSeq" id="WP_063387128.1">
    <property type="nucleotide sequence ID" value="NZ_CP017703.1"/>
</dbReference>
<dbReference type="PIRSF" id="PIRSF015034">
    <property type="entry name" value="YacH"/>
    <property type="match status" value="1"/>
</dbReference>
<feature type="domain" description="UVR" evidence="2">
    <location>
        <begin position="138"/>
        <end position="173"/>
    </location>
</feature>
<name>A0A165Y9U4_9BACI</name>
<gene>
    <name evidence="3" type="ORF">AP3564_05575</name>
    <name evidence="4" type="ORF">AZI98_04625</name>
</gene>
<dbReference type="AlphaFoldDB" id="A0A165Y9U4"/>
<dbReference type="EMBL" id="LWBR01000013">
    <property type="protein sequence ID" value="KZN96869.1"/>
    <property type="molecule type" value="Genomic_DNA"/>
</dbReference>
<dbReference type="GO" id="GO:0046870">
    <property type="term" value="F:cadmium ion binding"/>
    <property type="evidence" value="ECO:0007669"/>
    <property type="project" value="TreeGrafter"/>
</dbReference>
<dbReference type="InterPro" id="IPR001943">
    <property type="entry name" value="UVR_dom"/>
</dbReference>
<proteinExistence type="predicted"/>
<dbReference type="GO" id="GO:0050897">
    <property type="term" value="F:cobalt ion binding"/>
    <property type="evidence" value="ECO:0007669"/>
    <property type="project" value="TreeGrafter"/>
</dbReference>
<dbReference type="KEGG" id="apak:AP3564_05575"/>
<dbReference type="GO" id="GO:1990170">
    <property type="term" value="P:stress response to cadmium ion"/>
    <property type="evidence" value="ECO:0007669"/>
    <property type="project" value="TreeGrafter"/>
</dbReference>
<reference evidence="3 6" key="2">
    <citation type="submission" date="2016-10" db="EMBL/GenBank/DDBJ databases">
        <title>The whole genome sequencing and assembly of Aeribacillus pallidus KCTC3564 strain.</title>
        <authorList>
            <person name="Lee Y.-J."/>
            <person name="Park M.-K."/>
            <person name="Yi H."/>
            <person name="Bahn Y.-S."/>
            <person name="Kim J.F."/>
            <person name="Lee D.-W."/>
        </authorList>
    </citation>
    <scope>NUCLEOTIDE SEQUENCE [LARGE SCALE GENOMIC DNA]</scope>
    <source>
        <strain evidence="3 6">KCTC3564</strain>
    </source>
</reference>
<dbReference type="GeneID" id="301124433"/>
<evidence type="ECO:0000313" key="3">
    <source>
        <dbReference type="EMBL" id="ASS89782.1"/>
    </source>
</evidence>
<keyword evidence="1" id="KW-0175">Coiled coil</keyword>
<organism evidence="4 5">
    <name type="scientific">Aeribacillus pallidus</name>
    <dbReference type="NCBI Taxonomy" id="33936"/>
    <lineage>
        <taxon>Bacteria</taxon>
        <taxon>Bacillati</taxon>
        <taxon>Bacillota</taxon>
        <taxon>Bacilli</taxon>
        <taxon>Bacillales</taxon>
        <taxon>Bacillaceae</taxon>
        <taxon>Aeribacillus</taxon>
    </lineage>
</organism>
<dbReference type="GO" id="GO:0005507">
    <property type="term" value="F:copper ion binding"/>
    <property type="evidence" value="ECO:0007669"/>
    <property type="project" value="TreeGrafter"/>
</dbReference>
<accession>A0A165Y9U4</accession>
<dbReference type="PANTHER" id="PTHR38430">
    <property type="entry name" value="PROTEIN-ARGININE KINASE ACTIVATOR PROTEIN"/>
    <property type="match status" value="1"/>
</dbReference>
<dbReference type="EMBL" id="CP017703">
    <property type="protein sequence ID" value="ASS89782.1"/>
    <property type="molecule type" value="Genomic_DNA"/>
</dbReference>
<evidence type="ECO:0000259" key="2">
    <source>
        <dbReference type="PROSITE" id="PS50151"/>
    </source>
</evidence>
<dbReference type="InterPro" id="IPR025542">
    <property type="entry name" value="YacH"/>
</dbReference>
<dbReference type="PROSITE" id="PS50151">
    <property type="entry name" value="UVR"/>
    <property type="match status" value="1"/>
</dbReference>
<evidence type="ECO:0000313" key="5">
    <source>
        <dbReference type="Proteomes" id="UP000076476"/>
    </source>
</evidence>
<evidence type="ECO:0000313" key="6">
    <source>
        <dbReference type="Proteomes" id="UP000214606"/>
    </source>
</evidence>
<dbReference type="Proteomes" id="UP000214606">
    <property type="component" value="Chromosome"/>
</dbReference>
<dbReference type="PANTHER" id="PTHR38430:SF1">
    <property type="entry name" value="PROTEIN-ARGININE KINASE ACTIVATOR PROTEIN"/>
    <property type="match status" value="1"/>
</dbReference>
<feature type="coiled-coil region" evidence="1">
    <location>
        <begin position="134"/>
        <end position="173"/>
    </location>
</feature>
<dbReference type="GO" id="GO:0008270">
    <property type="term" value="F:zinc ion binding"/>
    <property type="evidence" value="ECO:0007669"/>
    <property type="project" value="TreeGrafter"/>
</dbReference>
<accession>A0A164AL74</accession>
<protein>
    <recommendedName>
        <fullName evidence="2">UVR domain-containing protein</fullName>
    </recommendedName>
</protein>